<dbReference type="Proteomes" id="UP001500466">
    <property type="component" value="Unassembled WGS sequence"/>
</dbReference>
<protein>
    <submittedName>
        <fullName evidence="2">Uncharacterized protein</fullName>
    </submittedName>
</protein>
<evidence type="ECO:0000256" key="1">
    <source>
        <dbReference type="SAM" id="MobiDB-lite"/>
    </source>
</evidence>
<evidence type="ECO:0000313" key="2">
    <source>
        <dbReference type="EMBL" id="GAA4970808.1"/>
    </source>
</evidence>
<name>A0ABP9HHH6_9ACTN</name>
<proteinExistence type="predicted"/>
<organism evidence="2 3">
    <name type="scientific">Yinghuangia aomiensis</name>
    <dbReference type="NCBI Taxonomy" id="676205"/>
    <lineage>
        <taxon>Bacteria</taxon>
        <taxon>Bacillati</taxon>
        <taxon>Actinomycetota</taxon>
        <taxon>Actinomycetes</taxon>
        <taxon>Kitasatosporales</taxon>
        <taxon>Streptomycetaceae</taxon>
        <taxon>Yinghuangia</taxon>
    </lineage>
</organism>
<dbReference type="RefSeq" id="WP_345676976.1">
    <property type="nucleotide sequence ID" value="NZ_BAABHS010000013.1"/>
</dbReference>
<sequence length="46" mass="5458">MDYEVWRVGRVSPTANHELSKQLDAYDERRKAQATEKRPTERQLPT</sequence>
<evidence type="ECO:0000313" key="3">
    <source>
        <dbReference type="Proteomes" id="UP001500466"/>
    </source>
</evidence>
<keyword evidence="3" id="KW-1185">Reference proteome</keyword>
<gene>
    <name evidence="2" type="ORF">GCM10023205_40590</name>
</gene>
<accession>A0ABP9HHH6</accession>
<feature type="region of interest" description="Disordered" evidence="1">
    <location>
        <begin position="18"/>
        <end position="46"/>
    </location>
</feature>
<comment type="caution">
    <text evidence="2">The sequence shown here is derived from an EMBL/GenBank/DDBJ whole genome shotgun (WGS) entry which is preliminary data.</text>
</comment>
<reference evidence="3" key="1">
    <citation type="journal article" date="2019" name="Int. J. Syst. Evol. Microbiol.">
        <title>The Global Catalogue of Microorganisms (GCM) 10K type strain sequencing project: providing services to taxonomists for standard genome sequencing and annotation.</title>
        <authorList>
            <consortium name="The Broad Institute Genomics Platform"/>
            <consortium name="The Broad Institute Genome Sequencing Center for Infectious Disease"/>
            <person name="Wu L."/>
            <person name="Ma J."/>
        </authorList>
    </citation>
    <scope>NUCLEOTIDE SEQUENCE [LARGE SCALE GENOMIC DNA]</scope>
    <source>
        <strain evidence="3">JCM 17986</strain>
    </source>
</reference>
<dbReference type="EMBL" id="BAABHS010000013">
    <property type="protein sequence ID" value="GAA4970808.1"/>
    <property type="molecule type" value="Genomic_DNA"/>
</dbReference>